<accession>A0A1J5T5T1</accession>
<gene>
    <name evidence="5" type="primary">degU_9</name>
    <name evidence="5" type="ORF">GALL_65090</name>
</gene>
<dbReference type="InterPro" id="IPR001789">
    <property type="entry name" value="Sig_transdc_resp-reg_receiver"/>
</dbReference>
<evidence type="ECO:0000313" key="5">
    <source>
        <dbReference type="EMBL" id="OIR11653.1"/>
    </source>
</evidence>
<dbReference type="PANTHER" id="PTHR45566:SF1">
    <property type="entry name" value="HTH-TYPE TRANSCRIPTIONAL REGULATOR YHJB-RELATED"/>
    <property type="match status" value="1"/>
</dbReference>
<dbReference type="SUPFAM" id="SSF46894">
    <property type="entry name" value="C-terminal effector domain of the bipartite response regulators"/>
    <property type="match status" value="1"/>
</dbReference>
<dbReference type="InterPro" id="IPR000792">
    <property type="entry name" value="Tscrpt_reg_LuxR_C"/>
</dbReference>
<dbReference type="InterPro" id="IPR058245">
    <property type="entry name" value="NreC/VraR/RcsB-like_REC"/>
</dbReference>
<keyword evidence="2" id="KW-0238">DNA-binding</keyword>
<evidence type="ECO:0000259" key="4">
    <source>
        <dbReference type="PROSITE" id="PS50110"/>
    </source>
</evidence>
<comment type="caution">
    <text evidence="5">The sequence shown here is derived from an EMBL/GenBank/DDBJ whole genome shotgun (WGS) entry which is preliminary data.</text>
</comment>
<sequence>MKIKVLMADDHALFRDGMHYVLQQLADEVEILDSGNFQEALQLVHDNPDVDLALLDLNMPGSEGVPSIQFFHLRYPDIPLVVVSGSDHRDDIESVMESGAMGFISKMSSSKIMLSALRMVLEGGIYLPPQLLQQAMNSVDQGETLVNKRSQRAAKFGLTSRQLEVLTYLASGLANKEISRKMNLAEGTVKIHTAAVYQALHVNSRLEAVSAARRLGFLPPAPNDAEGI</sequence>
<dbReference type="PRINTS" id="PR00038">
    <property type="entry name" value="HTHLUXR"/>
</dbReference>
<evidence type="ECO:0000256" key="2">
    <source>
        <dbReference type="ARBA" id="ARBA00023125"/>
    </source>
</evidence>
<dbReference type="EMBL" id="MLJW01000019">
    <property type="protein sequence ID" value="OIR11653.1"/>
    <property type="molecule type" value="Genomic_DNA"/>
</dbReference>
<dbReference type="GO" id="GO:0006355">
    <property type="term" value="P:regulation of DNA-templated transcription"/>
    <property type="evidence" value="ECO:0007669"/>
    <property type="project" value="InterPro"/>
</dbReference>
<reference evidence="5" key="1">
    <citation type="submission" date="2016-10" db="EMBL/GenBank/DDBJ databases">
        <title>Sequence of Gallionella enrichment culture.</title>
        <authorList>
            <person name="Poehlein A."/>
            <person name="Muehling M."/>
            <person name="Daniel R."/>
        </authorList>
    </citation>
    <scope>NUCLEOTIDE SEQUENCE</scope>
</reference>
<dbReference type="InterPro" id="IPR016032">
    <property type="entry name" value="Sig_transdc_resp-reg_C-effctor"/>
</dbReference>
<organism evidence="5">
    <name type="scientific">mine drainage metagenome</name>
    <dbReference type="NCBI Taxonomy" id="410659"/>
    <lineage>
        <taxon>unclassified sequences</taxon>
        <taxon>metagenomes</taxon>
        <taxon>ecological metagenomes</taxon>
    </lineage>
</organism>
<dbReference type="SMART" id="SM00448">
    <property type="entry name" value="REC"/>
    <property type="match status" value="1"/>
</dbReference>
<protein>
    <submittedName>
        <fullName evidence="5">Transcriptional regulatory protein DegU</fullName>
    </submittedName>
</protein>
<dbReference type="AlphaFoldDB" id="A0A1J5T5T1"/>
<name>A0A1J5T5T1_9ZZZZ</name>
<feature type="domain" description="Response regulatory" evidence="4">
    <location>
        <begin position="4"/>
        <end position="121"/>
    </location>
</feature>
<dbReference type="PROSITE" id="PS50043">
    <property type="entry name" value="HTH_LUXR_2"/>
    <property type="match status" value="1"/>
</dbReference>
<dbReference type="GO" id="GO:0003677">
    <property type="term" value="F:DNA binding"/>
    <property type="evidence" value="ECO:0007669"/>
    <property type="project" value="UniProtKB-KW"/>
</dbReference>
<dbReference type="PROSITE" id="PS50110">
    <property type="entry name" value="RESPONSE_REGULATORY"/>
    <property type="match status" value="1"/>
</dbReference>
<dbReference type="SMART" id="SM00421">
    <property type="entry name" value="HTH_LUXR"/>
    <property type="match status" value="1"/>
</dbReference>
<dbReference type="PANTHER" id="PTHR45566">
    <property type="entry name" value="HTH-TYPE TRANSCRIPTIONAL REGULATOR YHJB-RELATED"/>
    <property type="match status" value="1"/>
</dbReference>
<dbReference type="GO" id="GO:0000160">
    <property type="term" value="P:phosphorelay signal transduction system"/>
    <property type="evidence" value="ECO:0007669"/>
    <property type="project" value="InterPro"/>
</dbReference>
<dbReference type="Pfam" id="PF00196">
    <property type="entry name" value="GerE"/>
    <property type="match status" value="1"/>
</dbReference>
<dbReference type="Gene3D" id="3.40.50.2300">
    <property type="match status" value="1"/>
</dbReference>
<dbReference type="SUPFAM" id="SSF52172">
    <property type="entry name" value="CheY-like"/>
    <property type="match status" value="1"/>
</dbReference>
<proteinExistence type="predicted"/>
<dbReference type="InterPro" id="IPR051015">
    <property type="entry name" value="EvgA-like"/>
</dbReference>
<dbReference type="CDD" id="cd06170">
    <property type="entry name" value="LuxR_C_like"/>
    <property type="match status" value="1"/>
</dbReference>
<feature type="domain" description="HTH luxR-type" evidence="3">
    <location>
        <begin position="151"/>
        <end position="216"/>
    </location>
</feature>
<dbReference type="Pfam" id="PF00072">
    <property type="entry name" value="Response_reg"/>
    <property type="match status" value="1"/>
</dbReference>
<keyword evidence="1" id="KW-0597">Phosphoprotein</keyword>
<evidence type="ECO:0000259" key="3">
    <source>
        <dbReference type="PROSITE" id="PS50043"/>
    </source>
</evidence>
<evidence type="ECO:0000256" key="1">
    <source>
        <dbReference type="ARBA" id="ARBA00022553"/>
    </source>
</evidence>
<dbReference type="CDD" id="cd17535">
    <property type="entry name" value="REC_NarL-like"/>
    <property type="match status" value="1"/>
</dbReference>
<dbReference type="InterPro" id="IPR011006">
    <property type="entry name" value="CheY-like_superfamily"/>
</dbReference>